<sequence length="1822" mass="204415">MRKRKRRSMLAGASAVLLVLVSVLTPIHTYATATVAGDAEQQMEEQTKSTDKPNQEQPLHQNDSEPHVEENNSQQNEVQQDKSDERQPDAANEEVKEPAKGGDHPSSPVNESEQKQQKPEQQDTDTVPETSKQEPEANSQTTPQLEQQAVTLPLEIVHQPPAVIQKGRPLKIDAEGKDLAELTLFYRTAPGMLVKSMKMEKINDATFTATVPESDLWSYTFSYWFEGKNETETTRLPINSSETFSVAIQQDAEPDYQKVPKILITELAPDTSNVGSADGYEFIELYNNSNKPIELRNYELHYQYPGTTKADQVFQFSGNQVIAPQKTFILWVKNSSNQSLGLDDFNQFYGTDLKESEVQALPFEGMANSGIRALAVYSKDGSLVSAAAYNDGADDVERDKGIIYQFTEETKMKKIGLSEKANPGAFIEGQVPKTPVIIEEPDDKEAPVITHQPISEWKSEEPLTVKASVTDNKQVRYVTLFYKLTENEAYKSVQMAENGNQNEYRAAIPSADMWGSELLYYIEASDGTNTVKTEEYHVQLKAPNVDYQKVPKLLITEVVPDSANINGLDGYEFIEIYNNTNQTIDFKDYKIRYRYPQEGAESDLIWGPPDDDQSLQIPSGGTLVFWIINQGNASLTVEDFNKHYGVSLEENKNIVKIYNNGMANSSARSLVIATNSGKEISVAHYNDQVNVDDTKADKGILYKYPADGSNIMQKISAGVEAATPGSVKDGQTPKGKVTVPADSMAPTIENLTNTEKAMETDNIFIKAEVKDNIEVKTVSLYYRTKLQEPFKKVNLEENYNSRLYEHTIYSPELIGKNIVEYYFVAGDGTNIQESPHFTVQIESANKKQGLRLNVENGQIVSKETVVKATGDLTPEELSLYIDGTKQTNTFRTIESDVYFAFDVRKTNLYFQNGVTIGNDILRIFDDTINQYTTITVPVSPERLKIGEDLSIAIRAGTKVSPFDETSEENRDDFYVKNVRLVLSDGTTLYSSEHQDPEQEISVGDSAGLSPVVEFTFDIPDEKFTSLGYLWNSVNEEDGEHEVKAVDQKGNEVTSTVIVDNSKPIIKPTIEEGKKYKGSFVIDAEIQDKWSKIRSITAKLDDQYIDLPFAASSAQLAPGKHQLVITAVDEAGNEGKSEVTFYTVDEHPLLPDFSDTDEDALSAKLSVRVTDPTKDDLDVSFFQAFQYKASDEEHVDILQNASDTEPPAGFQVEGEKVLSKDERRKLENADGEALATTSTEHFPYHRFNVTVDQKVDENDEIELIWNGSSLPGRKVTMYAWNNTENKWKEVATQIAGEERFQLKGSVIAKDYVKNQKVSVIVQDQIAQTIDYDYTFVWMSDTQYYSESYPHIYQKQVEWIRDQKDNLNIQYVFHTGDLVDEADDHKQWAVADQAMKVLDDAGVRYGVLAGNHDVGHKDGNYNNYYQYFGENRFAGRDYYGGSYKNNRGHYDLISANGNDYIMVYMGWGITDEDLDWMNSVLEKYPDRKAILAFHEYLLVSGNRSPIGNQIFEKVVKPNKNVMAVLSGHYHDSETLVDEIDDDGDGAPDRKVYQILADYQGGPEGGQGYIRLLHFNTDTNQIYVKTYSPYLDDYNFYDPEQYPGKDEFIIETDLQPQEKKVATDSFVVNVYTDSLIGKVENVPSGEVASVMWHDLEPNQVYYWYTEAEDQFGGKTRSSIWSFQTKEGEIVPNPADPGEGGNDPEKDNTDKGGQDDKTPSEGGSKDNKTPSESGGQEKDQDHSGNEDHPENENHNGNNGSGSGGTNNPSGTDGTTDGTKFEQVSENQDSASLPDTATYVYRWLLIGMLLIAMGMMLKIRQRQAIYK</sequence>
<evidence type="ECO:0000313" key="6">
    <source>
        <dbReference type="Proteomes" id="UP000214606"/>
    </source>
</evidence>
<name>A0A223E5J9_9BACI</name>
<organism evidence="5 6">
    <name type="scientific">Aeribacillus pallidus</name>
    <dbReference type="NCBI Taxonomy" id="33936"/>
    <lineage>
        <taxon>Bacteria</taxon>
        <taxon>Bacillati</taxon>
        <taxon>Bacillota</taxon>
        <taxon>Bacilli</taxon>
        <taxon>Bacillales</taxon>
        <taxon>Bacillaceae</taxon>
        <taxon>Aeribacillus</taxon>
    </lineage>
</organism>
<proteinExistence type="predicted"/>
<feature type="compositionally biased region" description="Basic and acidic residues" evidence="1">
    <location>
        <begin position="1699"/>
        <end position="1749"/>
    </location>
</feature>
<feature type="transmembrane region" description="Helical" evidence="2">
    <location>
        <begin position="1794"/>
        <end position="1812"/>
    </location>
</feature>
<dbReference type="EMBL" id="CP017703">
    <property type="protein sequence ID" value="ASS90499.1"/>
    <property type="molecule type" value="Genomic_DNA"/>
</dbReference>
<dbReference type="InterPro" id="IPR004843">
    <property type="entry name" value="Calcineurin-like_PHP"/>
</dbReference>
<evidence type="ECO:0000256" key="2">
    <source>
        <dbReference type="SAM" id="Phobius"/>
    </source>
</evidence>
<keyword evidence="2" id="KW-1133">Transmembrane helix</keyword>
<evidence type="ECO:0000256" key="1">
    <source>
        <dbReference type="SAM" id="MobiDB-lite"/>
    </source>
</evidence>
<dbReference type="InterPro" id="IPR036415">
    <property type="entry name" value="Lamin_tail_dom_sf"/>
</dbReference>
<dbReference type="RefSeq" id="WP_094245328.1">
    <property type="nucleotide sequence ID" value="NZ_CP017703.1"/>
</dbReference>
<dbReference type="PROSITE" id="PS51841">
    <property type="entry name" value="LTD"/>
    <property type="match status" value="2"/>
</dbReference>
<evidence type="ECO:0000256" key="3">
    <source>
        <dbReference type="SAM" id="SignalP"/>
    </source>
</evidence>
<protein>
    <recommendedName>
        <fullName evidence="4">LTD domain-containing protein</fullName>
    </recommendedName>
</protein>
<feature type="region of interest" description="Disordered" evidence="1">
    <location>
        <begin position="38"/>
        <end position="144"/>
    </location>
</feature>
<accession>A0A223E5J9</accession>
<feature type="compositionally biased region" description="Polar residues" evidence="1">
    <location>
        <begin position="1777"/>
        <end position="1786"/>
    </location>
</feature>
<feature type="chain" id="PRO_5038763519" description="LTD domain-containing protein" evidence="3">
    <location>
        <begin position="34"/>
        <end position="1822"/>
    </location>
</feature>
<gene>
    <name evidence="5" type="ORF">AP3564_09960</name>
</gene>
<feature type="compositionally biased region" description="Basic and acidic residues" evidence="1">
    <location>
        <begin position="112"/>
        <end position="121"/>
    </location>
</feature>
<reference evidence="5 6" key="1">
    <citation type="submission" date="2016-10" db="EMBL/GenBank/DDBJ databases">
        <title>The whole genome sequencing and assembly of Aeribacillus pallidus KCTC3564 strain.</title>
        <authorList>
            <person name="Lee Y.-J."/>
            <person name="Park M.-K."/>
            <person name="Yi H."/>
            <person name="Bahn Y.-S."/>
            <person name="Kim J.F."/>
            <person name="Lee D.-W."/>
        </authorList>
    </citation>
    <scope>NUCLEOTIDE SEQUENCE [LARGE SCALE GENOMIC DNA]</scope>
    <source>
        <strain evidence="5 6">KCTC3564</strain>
    </source>
</reference>
<dbReference type="Gene3D" id="3.60.21.10">
    <property type="match status" value="1"/>
</dbReference>
<feature type="domain" description="LTD" evidence="4">
    <location>
        <begin position="534"/>
        <end position="723"/>
    </location>
</feature>
<dbReference type="Pfam" id="PF00149">
    <property type="entry name" value="Metallophos"/>
    <property type="match status" value="1"/>
</dbReference>
<keyword evidence="2" id="KW-0812">Transmembrane</keyword>
<feature type="signal peptide" evidence="3">
    <location>
        <begin position="1"/>
        <end position="33"/>
    </location>
</feature>
<dbReference type="PANTHER" id="PTHR43143:SF5">
    <property type="entry name" value="SECRETED PROTEIN"/>
    <property type="match status" value="1"/>
</dbReference>
<dbReference type="InterPro" id="IPR001322">
    <property type="entry name" value="Lamin_tail_dom"/>
</dbReference>
<evidence type="ECO:0000313" key="5">
    <source>
        <dbReference type="EMBL" id="ASS90499.1"/>
    </source>
</evidence>
<dbReference type="InterPro" id="IPR051918">
    <property type="entry name" value="STPP_CPPED1"/>
</dbReference>
<feature type="compositionally biased region" description="Basic and acidic residues" evidence="1">
    <location>
        <begin position="45"/>
        <end position="54"/>
    </location>
</feature>
<dbReference type="SUPFAM" id="SSF74853">
    <property type="entry name" value="Lamin A/C globular tail domain"/>
    <property type="match status" value="1"/>
</dbReference>
<dbReference type="KEGG" id="apak:AP3564_09960"/>
<keyword evidence="3" id="KW-0732">Signal</keyword>
<evidence type="ECO:0000259" key="4">
    <source>
        <dbReference type="PROSITE" id="PS51841"/>
    </source>
</evidence>
<feature type="compositionally biased region" description="Low complexity" evidence="1">
    <location>
        <begin position="1761"/>
        <end position="1773"/>
    </location>
</feature>
<keyword evidence="2" id="KW-0472">Membrane</keyword>
<dbReference type="InterPro" id="IPR029052">
    <property type="entry name" value="Metallo-depent_PP-like"/>
</dbReference>
<dbReference type="SUPFAM" id="SSF56300">
    <property type="entry name" value="Metallo-dependent phosphatases"/>
    <property type="match status" value="1"/>
</dbReference>
<dbReference type="Proteomes" id="UP000214606">
    <property type="component" value="Chromosome"/>
</dbReference>
<dbReference type="Gene3D" id="2.60.40.1260">
    <property type="entry name" value="Lamin Tail domain"/>
    <property type="match status" value="1"/>
</dbReference>
<feature type="domain" description="LTD" evidence="4">
    <location>
        <begin position="252"/>
        <end position="406"/>
    </location>
</feature>
<dbReference type="PANTHER" id="PTHR43143">
    <property type="entry name" value="METALLOPHOSPHOESTERASE, CALCINEURIN SUPERFAMILY"/>
    <property type="match status" value="1"/>
</dbReference>
<feature type="compositionally biased region" description="Basic and acidic residues" evidence="1">
    <location>
        <begin position="79"/>
        <end position="103"/>
    </location>
</feature>
<dbReference type="GO" id="GO:0016787">
    <property type="term" value="F:hydrolase activity"/>
    <property type="evidence" value="ECO:0007669"/>
    <property type="project" value="InterPro"/>
</dbReference>
<dbReference type="Pfam" id="PF00932">
    <property type="entry name" value="LTD"/>
    <property type="match status" value="2"/>
</dbReference>
<feature type="region of interest" description="Disordered" evidence="1">
    <location>
        <begin position="1684"/>
        <end position="1786"/>
    </location>
</feature>